<keyword evidence="9" id="KW-0443">Lipid metabolism</keyword>
<keyword evidence="6" id="KW-0677">Repeat</keyword>
<sequence>MSDPEDWSVEDVSSWLSSHGFHNLIEPLVEAHRMDGRGLLSLTQSDCVEIIRIPVLGDVKRLLHAVESIRRRPASFRVSPSNGSVHESAEVVPEAAAAWSLKGLSPERGKALLAFLYALAVSWTTAFVMVIVHDRVPDTNIYPPLPDILLDNIPHIPWAFEMAEVTGMVLLALWMLVLLFHKHRFILARRFFSISGTIFLLRCVTMLITSLSVPGKHLKCSPRPYGDIWNKYRQAYQIWSGAGLTTQGVRTCGDYMFSGHTVGLTLLNFFITEYTSTKIYFLHTFTWICNVFGVFFILAAHEHYSIDVFIAFYISSRLFMYYHTLGNSRSEGSSKKMEKDENRTWFWFPLFSYFEEGVHGQIPNEFEWPLTLEEIGVWLETLSLKSKARKLSDSLANGLAHAVSDEGDKFKSNGIPKSTRSIDCNQGAVRAVRFNVDGNYCLTAGSDKSVKLWNPNKGIMLRAYSGHGYEVLDARASCDNSQLVSCGMDKTVILWDVSNGSSLRKWRGHAGTVNCVLFNEDSSCVLSGSLDGTLKIWDTRSKRNEPIQTLDEFKDSVTSMDVSDHEIIAGSADKTLRRFDIRNGALFNDYVGYPLASVSFTRDGQCILVNTNGEEAMKLFDKSSGELLQEFEGAHNKKNYRIDATLNHTDKLVISGSDNGVANLWDLVEGTIVSKLQHGEAQNATMINSSIPVHSYPHIHQTLPYSLPQEIKYIYGMKKRKIKLD</sequence>
<dbReference type="GO" id="GO:0005886">
    <property type="term" value="C:plasma membrane"/>
    <property type="evidence" value="ECO:0007669"/>
    <property type="project" value="TreeGrafter"/>
</dbReference>
<proteinExistence type="inferred from homology"/>
<dbReference type="InterPro" id="IPR001680">
    <property type="entry name" value="WD40_rpt"/>
</dbReference>
<reference evidence="15" key="1">
    <citation type="submission" date="2021-01" db="EMBL/GenBank/DDBJ databases">
        <title>Caligus Genome Assembly.</title>
        <authorList>
            <person name="Gallardo-Escarate C."/>
        </authorList>
    </citation>
    <scope>NUCLEOTIDE SEQUENCE [LARGE SCALE GENOMIC DNA]</scope>
</reference>
<evidence type="ECO:0000256" key="3">
    <source>
        <dbReference type="ARBA" id="ARBA00022574"/>
    </source>
</evidence>
<dbReference type="SUPFAM" id="SSF47769">
    <property type="entry name" value="SAM/Pointed domain"/>
    <property type="match status" value="1"/>
</dbReference>
<dbReference type="AlphaFoldDB" id="A0A7T8HK77"/>
<keyword evidence="15" id="KW-1185">Reference proteome</keyword>
<dbReference type="Gene3D" id="2.130.10.10">
    <property type="entry name" value="YVTN repeat-like/Quinoprotein amine dehydrogenase"/>
    <property type="match status" value="1"/>
</dbReference>
<feature type="transmembrane region" description="Helical" evidence="12">
    <location>
        <begin position="279"/>
        <end position="298"/>
    </location>
</feature>
<evidence type="ECO:0000256" key="10">
    <source>
        <dbReference type="ARBA" id="ARBA00023136"/>
    </source>
</evidence>
<feature type="transmembrane region" description="Helical" evidence="12">
    <location>
        <begin position="255"/>
        <end position="272"/>
    </location>
</feature>
<comment type="subcellular location">
    <subcellularLocation>
        <location evidence="1">Membrane</location>
        <topology evidence="1">Multi-pass membrane protein</topology>
    </subcellularLocation>
</comment>
<comment type="similarity">
    <text evidence="2">Belongs to the sphingomyelin synthase family.</text>
</comment>
<dbReference type="GO" id="GO:0005789">
    <property type="term" value="C:endoplasmic reticulum membrane"/>
    <property type="evidence" value="ECO:0007669"/>
    <property type="project" value="TreeGrafter"/>
</dbReference>
<dbReference type="PROSITE" id="PS50082">
    <property type="entry name" value="WD_REPEATS_2"/>
    <property type="match status" value="3"/>
</dbReference>
<evidence type="ECO:0000313" key="14">
    <source>
        <dbReference type="EMBL" id="QQP51619.1"/>
    </source>
</evidence>
<evidence type="ECO:0000256" key="7">
    <source>
        <dbReference type="ARBA" id="ARBA00022919"/>
    </source>
</evidence>
<evidence type="ECO:0000256" key="9">
    <source>
        <dbReference type="ARBA" id="ARBA00023098"/>
    </source>
</evidence>
<keyword evidence="5 12" id="KW-0812">Transmembrane</keyword>
<dbReference type="Gene3D" id="1.10.150.50">
    <property type="entry name" value="Transcription Factor, Ets-1"/>
    <property type="match status" value="1"/>
</dbReference>
<dbReference type="CDD" id="cd00200">
    <property type="entry name" value="WD40"/>
    <property type="match status" value="1"/>
</dbReference>
<dbReference type="Proteomes" id="UP000595437">
    <property type="component" value="Chromosome 8"/>
</dbReference>
<keyword evidence="7" id="KW-0746">Sphingolipid metabolism</keyword>
<feature type="domain" description="SAM" evidence="13">
    <location>
        <begin position="7"/>
        <end position="72"/>
    </location>
</feature>
<dbReference type="InterPro" id="IPR013761">
    <property type="entry name" value="SAM/pointed_sf"/>
</dbReference>
<keyword evidence="3 11" id="KW-0853">WD repeat</keyword>
<feature type="repeat" description="WD" evidence="11">
    <location>
        <begin position="464"/>
        <end position="505"/>
    </location>
</feature>
<dbReference type="InterPro" id="IPR019775">
    <property type="entry name" value="WD40_repeat_CS"/>
</dbReference>
<accession>A0A7T8HK77</accession>
<dbReference type="Pfam" id="PF00400">
    <property type="entry name" value="WD40"/>
    <property type="match status" value="3"/>
</dbReference>
<gene>
    <name evidence="14" type="ORF">FKW44_013039</name>
</gene>
<dbReference type="InterPro" id="IPR020472">
    <property type="entry name" value="WD40_PAC1"/>
</dbReference>
<feature type="transmembrane region" description="Helical" evidence="12">
    <location>
        <begin position="191"/>
        <end position="213"/>
    </location>
</feature>
<evidence type="ECO:0000256" key="5">
    <source>
        <dbReference type="ARBA" id="ARBA00022692"/>
    </source>
</evidence>
<dbReference type="PANTHER" id="PTHR21290:SF25">
    <property type="entry name" value="SPHINGOMYELIN SYNTHASE-RELATED PROTEIN 1"/>
    <property type="match status" value="1"/>
</dbReference>
<name>A0A7T8HK77_CALRO</name>
<keyword evidence="10 12" id="KW-0472">Membrane</keyword>
<protein>
    <submittedName>
        <fullName evidence="14">Sphingomyelin synthaserelated 1like</fullName>
    </submittedName>
</protein>
<dbReference type="InterPro" id="IPR036322">
    <property type="entry name" value="WD40_repeat_dom_sf"/>
</dbReference>
<evidence type="ECO:0000256" key="11">
    <source>
        <dbReference type="PROSITE-ProRule" id="PRU00221"/>
    </source>
</evidence>
<dbReference type="Pfam" id="PF00536">
    <property type="entry name" value="SAM_1"/>
    <property type="match status" value="1"/>
</dbReference>
<dbReference type="OrthoDB" id="422827at2759"/>
<organism evidence="14 15">
    <name type="scientific">Caligus rogercresseyi</name>
    <name type="common">Sea louse</name>
    <dbReference type="NCBI Taxonomy" id="217165"/>
    <lineage>
        <taxon>Eukaryota</taxon>
        <taxon>Metazoa</taxon>
        <taxon>Ecdysozoa</taxon>
        <taxon>Arthropoda</taxon>
        <taxon>Crustacea</taxon>
        <taxon>Multicrustacea</taxon>
        <taxon>Hexanauplia</taxon>
        <taxon>Copepoda</taxon>
        <taxon>Siphonostomatoida</taxon>
        <taxon>Caligidae</taxon>
        <taxon>Caligus</taxon>
    </lineage>
</organism>
<evidence type="ECO:0000256" key="1">
    <source>
        <dbReference type="ARBA" id="ARBA00004141"/>
    </source>
</evidence>
<dbReference type="EMBL" id="CP045897">
    <property type="protein sequence ID" value="QQP51619.1"/>
    <property type="molecule type" value="Genomic_DNA"/>
</dbReference>
<dbReference type="SUPFAM" id="SSF50978">
    <property type="entry name" value="WD40 repeat-like"/>
    <property type="match status" value="1"/>
</dbReference>
<dbReference type="InterPro" id="IPR015943">
    <property type="entry name" value="WD40/YVTN_repeat-like_dom_sf"/>
</dbReference>
<dbReference type="PRINTS" id="PR00320">
    <property type="entry name" value="GPROTEINBRPT"/>
</dbReference>
<dbReference type="GO" id="GO:0046513">
    <property type="term" value="P:ceramide biosynthetic process"/>
    <property type="evidence" value="ECO:0007669"/>
    <property type="project" value="TreeGrafter"/>
</dbReference>
<dbReference type="GO" id="GO:0000139">
    <property type="term" value="C:Golgi membrane"/>
    <property type="evidence" value="ECO:0007669"/>
    <property type="project" value="TreeGrafter"/>
</dbReference>
<feature type="transmembrane region" description="Helical" evidence="12">
    <location>
        <begin position="158"/>
        <end position="179"/>
    </location>
</feature>
<dbReference type="PROSITE" id="PS50294">
    <property type="entry name" value="WD_REPEATS_REGION"/>
    <property type="match status" value="3"/>
</dbReference>
<evidence type="ECO:0000256" key="8">
    <source>
        <dbReference type="ARBA" id="ARBA00022989"/>
    </source>
</evidence>
<dbReference type="GO" id="GO:0033188">
    <property type="term" value="F:sphingomyelin synthase activity"/>
    <property type="evidence" value="ECO:0007669"/>
    <property type="project" value="TreeGrafter"/>
</dbReference>
<feature type="repeat" description="WD" evidence="11">
    <location>
        <begin position="422"/>
        <end position="463"/>
    </location>
</feature>
<feature type="repeat" description="WD" evidence="11">
    <location>
        <begin position="506"/>
        <end position="547"/>
    </location>
</feature>
<dbReference type="InterPro" id="IPR045221">
    <property type="entry name" value="Sphingomyelin_synth-like"/>
</dbReference>
<dbReference type="Pfam" id="PF14360">
    <property type="entry name" value="PAP2_C"/>
    <property type="match status" value="1"/>
</dbReference>
<dbReference type="SMART" id="SM00320">
    <property type="entry name" value="WD40"/>
    <property type="match status" value="5"/>
</dbReference>
<evidence type="ECO:0000256" key="4">
    <source>
        <dbReference type="ARBA" id="ARBA00022679"/>
    </source>
</evidence>
<feature type="transmembrane region" description="Helical" evidence="12">
    <location>
        <begin position="111"/>
        <end position="132"/>
    </location>
</feature>
<dbReference type="SMART" id="SM00454">
    <property type="entry name" value="SAM"/>
    <property type="match status" value="1"/>
</dbReference>
<keyword evidence="4" id="KW-0808">Transferase</keyword>
<keyword evidence="8 12" id="KW-1133">Transmembrane helix</keyword>
<dbReference type="GO" id="GO:0047493">
    <property type="term" value="F:ceramide cholinephosphotransferase activity"/>
    <property type="evidence" value="ECO:0007669"/>
    <property type="project" value="TreeGrafter"/>
</dbReference>
<evidence type="ECO:0000256" key="6">
    <source>
        <dbReference type="ARBA" id="ARBA00022737"/>
    </source>
</evidence>
<evidence type="ECO:0000259" key="13">
    <source>
        <dbReference type="PROSITE" id="PS50105"/>
    </source>
</evidence>
<dbReference type="PROSITE" id="PS00678">
    <property type="entry name" value="WD_REPEATS_1"/>
    <property type="match status" value="2"/>
</dbReference>
<dbReference type="InterPro" id="IPR001660">
    <property type="entry name" value="SAM"/>
</dbReference>
<evidence type="ECO:0000256" key="2">
    <source>
        <dbReference type="ARBA" id="ARBA00005441"/>
    </source>
</evidence>
<evidence type="ECO:0000313" key="15">
    <source>
        <dbReference type="Proteomes" id="UP000595437"/>
    </source>
</evidence>
<dbReference type="PANTHER" id="PTHR21290">
    <property type="entry name" value="SPHINGOMYELIN SYNTHETASE"/>
    <property type="match status" value="1"/>
</dbReference>
<dbReference type="InterPro" id="IPR025749">
    <property type="entry name" value="Sphingomyelin_synth-like_dom"/>
</dbReference>
<evidence type="ECO:0000256" key="12">
    <source>
        <dbReference type="SAM" id="Phobius"/>
    </source>
</evidence>
<dbReference type="PROSITE" id="PS50105">
    <property type="entry name" value="SAM_DOMAIN"/>
    <property type="match status" value="1"/>
</dbReference>